<evidence type="ECO:0000313" key="1">
    <source>
        <dbReference type="EMBL" id="GBR76095.1"/>
    </source>
</evidence>
<dbReference type="AlphaFoldDB" id="A0A388TGZ6"/>
<dbReference type="Proteomes" id="UP000275925">
    <property type="component" value="Unassembled WGS sequence"/>
</dbReference>
<evidence type="ECO:0000313" key="2">
    <source>
        <dbReference type="Proteomes" id="UP000275925"/>
    </source>
</evidence>
<organism evidence="1 2">
    <name type="scientific">Candidatus Termititenax persephonae</name>
    <dbReference type="NCBI Taxonomy" id="2218525"/>
    <lineage>
        <taxon>Bacteria</taxon>
        <taxon>Bacillati</taxon>
        <taxon>Candidatus Margulisiibacteriota</taxon>
        <taxon>Candidatus Termititenacia</taxon>
        <taxon>Candidatus Termititenacales</taxon>
        <taxon>Candidatus Termititenacaceae</taxon>
        <taxon>Candidatus Termititenax</taxon>
    </lineage>
</organism>
<reference evidence="1 2" key="1">
    <citation type="journal article" date="2019" name="ISME J.">
        <title>Genome analyses of uncultured TG2/ZB3 bacteria in 'Margulisbacteria' specifically attached to ectosymbiotic spirochetes of protists in the termite gut.</title>
        <authorList>
            <person name="Utami Y.D."/>
            <person name="Kuwahara H."/>
            <person name="Igai K."/>
            <person name="Murakami T."/>
            <person name="Sugaya K."/>
            <person name="Morikawa T."/>
            <person name="Nagura Y."/>
            <person name="Yuki M."/>
            <person name="Deevong P."/>
            <person name="Inoue T."/>
            <person name="Kihara K."/>
            <person name="Lo N."/>
            <person name="Yamada A."/>
            <person name="Ohkuma M."/>
            <person name="Hongoh Y."/>
        </authorList>
    </citation>
    <scope>NUCLEOTIDE SEQUENCE [LARGE SCALE GENOMIC DNA]</scope>
    <source>
        <strain evidence="1">NkOx7-02</strain>
    </source>
</reference>
<comment type="caution">
    <text evidence="1">The sequence shown here is derived from an EMBL/GenBank/DDBJ whole genome shotgun (WGS) entry which is preliminary data.</text>
</comment>
<accession>A0A388TGZ6</accession>
<dbReference type="EMBL" id="BGZO01000015">
    <property type="protein sequence ID" value="GBR76095.1"/>
    <property type="molecule type" value="Genomic_DNA"/>
</dbReference>
<protein>
    <submittedName>
        <fullName evidence="1">Uncharacterized protein</fullName>
    </submittedName>
</protein>
<name>A0A388TGZ6_9BACT</name>
<sequence length="162" mass="18783">MIRPDSIYKFIRNGKTAYILNDCRGENISNLLGEYKRNKYAGQQYLYFDNRLTQKQGGRYFAKSLFSTNQALCAEHMAKFGYHGAGKRKPKANITGLNFLPENPYKSFGDFKDYAVLAEFSEDMERLTLYFFRDQKNTAETLFQKWLAGELVLAPDIKPMQV</sequence>
<proteinExistence type="predicted"/>
<gene>
    <name evidence="1" type="ORF">NO2_0703</name>
</gene>
<keyword evidence="2" id="KW-1185">Reference proteome</keyword>